<proteinExistence type="predicted"/>
<dbReference type="Gene3D" id="3.40.50.1000">
    <property type="entry name" value="HAD superfamily/HAD-like"/>
    <property type="match status" value="1"/>
</dbReference>
<dbReference type="InterPro" id="IPR023214">
    <property type="entry name" value="HAD_sf"/>
</dbReference>
<name>A0A1F4S5A5_UNCSA</name>
<accession>A0A1F4S5A5</accession>
<comment type="caution">
    <text evidence="1">The sequence shown here is derived from an EMBL/GenBank/DDBJ whole genome shotgun (WGS) entry which is preliminary data.</text>
</comment>
<evidence type="ECO:0008006" key="3">
    <source>
        <dbReference type="Google" id="ProtNLM"/>
    </source>
</evidence>
<reference evidence="1 2" key="1">
    <citation type="journal article" date="2016" name="Nat. Commun.">
        <title>Thousands of microbial genomes shed light on interconnected biogeochemical processes in an aquifer system.</title>
        <authorList>
            <person name="Anantharaman K."/>
            <person name="Brown C.T."/>
            <person name="Hug L.A."/>
            <person name="Sharon I."/>
            <person name="Castelle C.J."/>
            <person name="Probst A.J."/>
            <person name="Thomas B.C."/>
            <person name="Singh A."/>
            <person name="Wilkins M.J."/>
            <person name="Karaoz U."/>
            <person name="Brodie E.L."/>
            <person name="Williams K.H."/>
            <person name="Hubbard S.S."/>
            <person name="Banfield J.F."/>
        </authorList>
    </citation>
    <scope>NUCLEOTIDE SEQUENCE [LARGE SCALE GENOMIC DNA]</scope>
</reference>
<gene>
    <name evidence="1" type="ORF">A2290_06030</name>
</gene>
<dbReference type="EMBL" id="MEUA01000018">
    <property type="protein sequence ID" value="OGC15616.1"/>
    <property type="molecule type" value="Genomic_DNA"/>
</dbReference>
<evidence type="ECO:0000313" key="2">
    <source>
        <dbReference type="Proteomes" id="UP000177905"/>
    </source>
</evidence>
<dbReference type="SUPFAM" id="SSF56784">
    <property type="entry name" value="HAD-like"/>
    <property type="match status" value="1"/>
</dbReference>
<organism evidence="1 2">
    <name type="scientific">candidate division WOR-1 bacterium RIFOXYB2_FULL_36_35</name>
    <dbReference type="NCBI Taxonomy" id="1802578"/>
    <lineage>
        <taxon>Bacteria</taxon>
        <taxon>Bacillati</taxon>
        <taxon>Saganbacteria</taxon>
    </lineage>
</organism>
<sequence length="190" mass="22443">MKTIAWDVDDVLNDLMRVWFEKKWKVDHPECKLSYKDIRENPPYKLLGATLEEYQNSLDEFRGSHLFAEMLPVKESMNWLKENGSNFRHIALTAVPLACASVSAGWVFKYFGEWIRTFHFVPSKRKDKRHLRYDDNKGDFLKWIKKVDIIVEDNLENIRLAKEVGVKTVVIPRPWNSEKKSIKEVLFSIL</sequence>
<dbReference type="InterPro" id="IPR036412">
    <property type="entry name" value="HAD-like_sf"/>
</dbReference>
<evidence type="ECO:0000313" key="1">
    <source>
        <dbReference type="EMBL" id="OGC15616.1"/>
    </source>
</evidence>
<protein>
    <recommendedName>
        <fullName evidence="3">FCP1 homology domain-containing protein</fullName>
    </recommendedName>
</protein>
<dbReference type="Proteomes" id="UP000177905">
    <property type="component" value="Unassembled WGS sequence"/>
</dbReference>
<dbReference type="AlphaFoldDB" id="A0A1F4S5A5"/>